<evidence type="ECO:0000313" key="1">
    <source>
        <dbReference type="EMBL" id="KAF2720389.1"/>
    </source>
</evidence>
<gene>
    <name evidence="1" type="ORF">K431DRAFT_93535</name>
</gene>
<dbReference type="AlphaFoldDB" id="A0A9P4UN75"/>
<sequence length="228" mass="24913">MTWHETGPALWPLLSVPGPVPVPLSLVLLFSSSPLFLGAKVEQTNAHAFPLARPLPHTRANQPPRVGCVPHSSCKVPGLHRAAVSIGDRYCCCISTAAWIQLQHVLCRPALIYASEAVVETHAIASIHVRPGPQEPMYYPWLAFGSQHGLKTVSCGTTPSLGLPSLVHCLQTLAMCTCLYRLVISLFNAAAKRGRACVEPAFSRNQHPGTVQYPMIRPRWASFHRFTV</sequence>
<dbReference type="Proteomes" id="UP000799441">
    <property type="component" value="Unassembled WGS sequence"/>
</dbReference>
<accession>A0A9P4UN75</accession>
<organism evidence="1 2">
    <name type="scientific">Polychaeton citri CBS 116435</name>
    <dbReference type="NCBI Taxonomy" id="1314669"/>
    <lineage>
        <taxon>Eukaryota</taxon>
        <taxon>Fungi</taxon>
        <taxon>Dikarya</taxon>
        <taxon>Ascomycota</taxon>
        <taxon>Pezizomycotina</taxon>
        <taxon>Dothideomycetes</taxon>
        <taxon>Dothideomycetidae</taxon>
        <taxon>Capnodiales</taxon>
        <taxon>Capnodiaceae</taxon>
        <taxon>Polychaeton</taxon>
    </lineage>
</organism>
<dbReference type="EMBL" id="MU003800">
    <property type="protein sequence ID" value="KAF2720389.1"/>
    <property type="molecule type" value="Genomic_DNA"/>
</dbReference>
<protein>
    <submittedName>
        <fullName evidence="1">Uncharacterized protein</fullName>
    </submittedName>
</protein>
<keyword evidence="2" id="KW-1185">Reference proteome</keyword>
<proteinExistence type="predicted"/>
<comment type="caution">
    <text evidence="1">The sequence shown here is derived from an EMBL/GenBank/DDBJ whole genome shotgun (WGS) entry which is preliminary data.</text>
</comment>
<reference evidence="1" key="1">
    <citation type="journal article" date="2020" name="Stud. Mycol.">
        <title>101 Dothideomycetes genomes: a test case for predicting lifestyles and emergence of pathogens.</title>
        <authorList>
            <person name="Haridas S."/>
            <person name="Albert R."/>
            <person name="Binder M."/>
            <person name="Bloem J."/>
            <person name="Labutti K."/>
            <person name="Salamov A."/>
            <person name="Andreopoulos B."/>
            <person name="Baker S."/>
            <person name="Barry K."/>
            <person name="Bills G."/>
            <person name="Bluhm B."/>
            <person name="Cannon C."/>
            <person name="Castanera R."/>
            <person name="Culley D."/>
            <person name="Daum C."/>
            <person name="Ezra D."/>
            <person name="Gonzalez J."/>
            <person name="Henrissat B."/>
            <person name="Kuo A."/>
            <person name="Liang C."/>
            <person name="Lipzen A."/>
            <person name="Lutzoni F."/>
            <person name="Magnuson J."/>
            <person name="Mondo S."/>
            <person name="Nolan M."/>
            <person name="Ohm R."/>
            <person name="Pangilinan J."/>
            <person name="Park H.-J."/>
            <person name="Ramirez L."/>
            <person name="Alfaro M."/>
            <person name="Sun H."/>
            <person name="Tritt A."/>
            <person name="Yoshinaga Y."/>
            <person name="Zwiers L.-H."/>
            <person name="Turgeon B."/>
            <person name="Goodwin S."/>
            <person name="Spatafora J."/>
            <person name="Crous P."/>
            <person name="Grigoriev I."/>
        </authorList>
    </citation>
    <scope>NUCLEOTIDE SEQUENCE</scope>
    <source>
        <strain evidence="1">CBS 116435</strain>
    </source>
</reference>
<name>A0A9P4UN75_9PEZI</name>
<evidence type="ECO:0000313" key="2">
    <source>
        <dbReference type="Proteomes" id="UP000799441"/>
    </source>
</evidence>